<evidence type="ECO:0008006" key="3">
    <source>
        <dbReference type="Google" id="ProtNLM"/>
    </source>
</evidence>
<evidence type="ECO:0000313" key="2">
    <source>
        <dbReference type="EMBL" id="BED92515.1"/>
    </source>
</evidence>
<dbReference type="Proteomes" id="UP001335720">
    <property type="component" value="Chromosome"/>
</dbReference>
<dbReference type="Pfam" id="PF07949">
    <property type="entry name" value="YbbR"/>
    <property type="match status" value="1"/>
</dbReference>
<sequence>MIGIRKIFNLDFRKLFYNKKFIVVFSVILSFIIWIVVSINDTESHPITIYDIPVNISLSNFAVENGLRIFSGQDVKTQVDVTGNRLIVGKITKNDILVAASQIINDIIKPGSYTLELTAKKSSLLTDYKFASEVKPNFIIIMVDRYIEAEFEIEKEINFKTNSEYFTGNQILSQEKVILSGPETEMSRVKKVLIKENINKELKNYYKFKTPILLLDSYNEVISTKNINCSVSEIEVTIPVFVKKTVKINPNFENVPENLNIKNITKINPEHVEIIGPEEIVKDLNQINLDYIDLEKVNLNKTNFELRMNLPENCKVLNNNYTVKLSFLLNNFKEKTLWITDFEFLNVPENKSVKLYNEGLFVKFIGPESKITQLKSQDVYGEADLEENSDLSQLEIPISVKFRSLSDIWIYGNYFVNISVK</sequence>
<gene>
    <name evidence="2" type="ORF">RsTaC01_0262</name>
</gene>
<protein>
    <recommendedName>
        <fullName evidence="3">YbbR-like protein</fullName>
    </recommendedName>
</protein>
<evidence type="ECO:0000256" key="1">
    <source>
        <dbReference type="SAM" id="Phobius"/>
    </source>
</evidence>
<dbReference type="Gene3D" id="2.170.120.40">
    <property type="entry name" value="YbbR-like domain"/>
    <property type="match status" value="1"/>
</dbReference>
<keyword evidence="1" id="KW-0812">Transmembrane</keyword>
<dbReference type="InterPro" id="IPR053154">
    <property type="entry name" value="c-di-AMP_regulator"/>
</dbReference>
<dbReference type="InterPro" id="IPR012505">
    <property type="entry name" value="YbbR"/>
</dbReference>
<dbReference type="AlphaFoldDB" id="A0AA48IHA8"/>
<keyword evidence="1" id="KW-0472">Membrane</keyword>
<dbReference type="PANTHER" id="PTHR37804">
    <property type="entry name" value="CDAA REGULATORY PROTEIN CDAR"/>
    <property type="match status" value="1"/>
</dbReference>
<dbReference type="PANTHER" id="PTHR37804:SF1">
    <property type="entry name" value="CDAA REGULATORY PROTEIN CDAR"/>
    <property type="match status" value="1"/>
</dbReference>
<feature type="transmembrane region" description="Helical" evidence="1">
    <location>
        <begin position="21"/>
        <end position="39"/>
    </location>
</feature>
<dbReference type="KEGG" id="ptrh:RsTaC01_0262"/>
<organism evidence="2">
    <name type="scientific">Candidatus Paraimprobicoccus trichonymphae</name>
    <dbReference type="NCBI Taxonomy" id="3033793"/>
    <lineage>
        <taxon>Bacteria</taxon>
        <taxon>Bacillati</taxon>
        <taxon>Bacillota</taxon>
        <taxon>Clostridia</taxon>
        <taxon>Candidatus Paraimprobicoccus</taxon>
    </lineage>
</organism>
<reference evidence="2" key="1">
    <citation type="journal article" date="2023" name="ISME J.">
        <title>Emergence of putative energy parasites within Clostridia revealed by genome analysis of a novel endosymbiotic clade.</title>
        <authorList>
            <person name="Takahashi K."/>
            <person name="Kuwahara H."/>
            <person name="Horikawa Y."/>
            <person name="Izawa K."/>
            <person name="Kato D."/>
            <person name="Inagaki T."/>
            <person name="Yuki M."/>
            <person name="Ohkuma M."/>
            <person name="Hongoh Y."/>
        </authorList>
    </citation>
    <scope>NUCLEOTIDE SEQUENCE</scope>
    <source>
        <strain evidence="2">RsTa-C01</strain>
    </source>
</reference>
<accession>A0AA48IHA8</accession>
<keyword evidence="1" id="KW-1133">Transmembrane helix</keyword>
<proteinExistence type="predicted"/>
<dbReference type="EMBL" id="AP027925">
    <property type="protein sequence ID" value="BED92515.1"/>
    <property type="molecule type" value="Genomic_DNA"/>
</dbReference>
<name>A0AA48IHA8_9FIRM</name>
<dbReference type="Gene3D" id="2.170.120.30">
    <property type="match status" value="1"/>
</dbReference>